<accession>A0A0G0WC37</accession>
<reference evidence="1 2" key="1">
    <citation type="journal article" date="2015" name="Nature">
        <title>rRNA introns, odd ribosomes, and small enigmatic genomes across a large radiation of phyla.</title>
        <authorList>
            <person name="Brown C.T."/>
            <person name="Hug L.A."/>
            <person name="Thomas B.C."/>
            <person name="Sharon I."/>
            <person name="Castelle C.J."/>
            <person name="Singh A."/>
            <person name="Wilkins M.J."/>
            <person name="Williams K.H."/>
            <person name="Banfield J.F."/>
        </authorList>
    </citation>
    <scope>NUCLEOTIDE SEQUENCE [LARGE SCALE GENOMIC DNA]</scope>
</reference>
<evidence type="ECO:0000313" key="2">
    <source>
        <dbReference type="Proteomes" id="UP000034601"/>
    </source>
</evidence>
<sequence length="386" mass="43164">MGVAFNRIIRSVVSRGVVNSPLEKGWLKNTFDLVIIADTNFKILSANEGVERALNLSSSEITNCALLDLLFLKETDGKLITPQDLIDKVKGEEGSVWEVLLSTKNSFFPRKVKLGIYSTTKSKAGFEQFMIVISGLSFPGKGIKKFHPYLERAALRSQAAIQEFKNRLDGSGLADLRAQFEIIDRAQGELLTVIELQDHQIEPVGALVDVADIIKKAIASEEYFAAALLVPIRLVFDNQFSADASAHIPPGMKISPQSLTSPYFTVPQDPKWFDYLIQKLLEVNILLSSPGKDSLVQVSLAYDKEDVLLNLSTFCQQDIKGQEEELFLPYYGELGKKTHLCIGSGLEGLLAKKILQMLKVDYQVEYEDQSERLYFRLRLPKKGKEV</sequence>
<proteinExistence type="predicted"/>
<evidence type="ECO:0000313" key="1">
    <source>
        <dbReference type="EMBL" id="KKR81790.1"/>
    </source>
</evidence>
<gene>
    <name evidence="1" type="ORF">UU29_C0023G0002</name>
</gene>
<organism evidence="1 2">
    <name type="scientific">Candidatus Daviesbacteria bacterium GW2011_GWA2_40_9</name>
    <dbReference type="NCBI Taxonomy" id="1618424"/>
    <lineage>
        <taxon>Bacteria</taxon>
        <taxon>Candidatus Daviesiibacteriota</taxon>
    </lineage>
</organism>
<evidence type="ECO:0008006" key="3">
    <source>
        <dbReference type="Google" id="ProtNLM"/>
    </source>
</evidence>
<comment type="caution">
    <text evidence="1">The sequence shown here is derived from an EMBL/GenBank/DDBJ whole genome shotgun (WGS) entry which is preliminary data.</text>
</comment>
<name>A0A0G0WC37_9BACT</name>
<protein>
    <recommendedName>
        <fullName evidence="3">PAS domain-containing protein</fullName>
    </recommendedName>
</protein>
<dbReference type="EMBL" id="LCAB01000023">
    <property type="protein sequence ID" value="KKR81790.1"/>
    <property type="molecule type" value="Genomic_DNA"/>
</dbReference>
<dbReference type="Proteomes" id="UP000034601">
    <property type="component" value="Unassembled WGS sequence"/>
</dbReference>
<dbReference type="AlphaFoldDB" id="A0A0G0WC37"/>